<evidence type="ECO:0000313" key="5">
    <source>
        <dbReference type="EMBL" id="RED95947.1"/>
    </source>
</evidence>
<comment type="caution">
    <text evidence="5">The sequence shown here is derived from an EMBL/GenBank/DDBJ whole genome shotgun (WGS) entry which is preliminary data.</text>
</comment>
<evidence type="ECO:0000259" key="2">
    <source>
        <dbReference type="Pfam" id="PF07602"/>
    </source>
</evidence>
<dbReference type="InterPro" id="IPR039448">
    <property type="entry name" value="Beta_helix"/>
</dbReference>
<feature type="chain" id="PRO_5017582768" evidence="1">
    <location>
        <begin position="21"/>
        <end position="1038"/>
    </location>
</feature>
<dbReference type="CDD" id="cd23342">
    <property type="entry name" value="beta-trefoil_FSCN_ZgPorA-like"/>
    <property type="match status" value="1"/>
</dbReference>
<dbReference type="InterPro" id="IPR008999">
    <property type="entry name" value="Actin-crosslinking"/>
</dbReference>
<dbReference type="InterPro" id="IPR006626">
    <property type="entry name" value="PbH1"/>
</dbReference>
<dbReference type="InterPro" id="IPR012334">
    <property type="entry name" value="Pectin_lyas_fold"/>
</dbReference>
<dbReference type="PANTHER" id="PTHR36453:SF1">
    <property type="entry name" value="RIGHT HANDED BETA HELIX DOMAIN-CONTAINING PROTEIN"/>
    <property type="match status" value="1"/>
</dbReference>
<evidence type="ECO:0000313" key="6">
    <source>
        <dbReference type="Proteomes" id="UP000256779"/>
    </source>
</evidence>
<feature type="signal peptide" evidence="1">
    <location>
        <begin position="1"/>
        <end position="20"/>
    </location>
</feature>
<dbReference type="SUPFAM" id="SSF51126">
    <property type="entry name" value="Pectin lyase-like"/>
    <property type="match status" value="1"/>
</dbReference>
<keyword evidence="6" id="KW-1185">Reference proteome</keyword>
<dbReference type="NCBIfam" id="TIGR04183">
    <property type="entry name" value="Por_Secre_tail"/>
    <property type="match status" value="1"/>
</dbReference>
<dbReference type="Pfam" id="PF07602">
    <property type="entry name" value="DUF1565"/>
    <property type="match status" value="1"/>
</dbReference>
<dbReference type="Pfam" id="PF13229">
    <property type="entry name" value="Beta_helix"/>
    <property type="match status" value="1"/>
</dbReference>
<protein>
    <submittedName>
        <fullName evidence="5">Putative secreted protein (Por secretion system target)</fullName>
    </submittedName>
</protein>
<keyword evidence="1" id="KW-0732">Signal</keyword>
<accession>A0A3D9KZF5</accession>
<reference evidence="5 6" key="1">
    <citation type="submission" date="2018-07" db="EMBL/GenBank/DDBJ databases">
        <title>Genomic Encyclopedia of Type Strains, Phase IV (KMG-IV): sequencing the most valuable type-strain genomes for metagenomic binning, comparative biology and taxonomic classification.</title>
        <authorList>
            <person name="Goeker M."/>
        </authorList>
    </citation>
    <scope>NUCLEOTIDE SEQUENCE [LARGE SCALE GENOMIC DNA]</scope>
    <source>
        <strain evidence="5 6">DSM 4134</strain>
    </source>
</reference>
<sequence>MIKQAFSFMLLSMLIATVYATDLHVAKNGNDSNSGSAASPYLTIQKAANVAQAGDVVIIHAGTYRETVEPLNSGSSGSPITFTAAAGEKVIVSANEEINTWTLDGNGIYRANVTLPLGIEDNALFYDGDMMELARWPNNTDNDPYTPDANYISGGSASSITYSGVPNYDWSDGYIWYLGGHSGTSWTRKITSASTSQVNFTAVDISKWPFNPHNPTITRNGHKGIFYLFNSKDALDIEREYYYNASTQTVYFKAPGTVNPSAGECEYRARQYTFKLSTNHIVIDGIQTFGGIVLVTGNHNTIRNSTIRHGIPILDELDNTDAQIGRGSVTVEGSNTLIERNLIENGTANGISMLTAWKGSTNIDIRNNIIRNFNTLGIHAEPIRINCPGAIIENNTIYKGGRSGIYVSGKDAVVAYNDVYDVMKINADGGVFYTVGNADRKNSEIHHNWFHSSTPAPHAGYKVAGIYLDNHSKGYKVYNNVVYNVSWTGLQINWDNWFLEFYNNSIYTVSEGMGRWENGYTMDSVVIINNYASAGPWIGTAIHAKNTINASDPFTNLANFDFVPASGSYLVDAGTTIPGYTDGYSGSAPDIGAYERGGVKWIPGADWTPADDTPTGTVTFVNAPTSVVTGADLLVEVNYTASTSLEVVAIVDSPTGTWLANDIKNVAYGSGTITLTVSQGAGWSVDNDYKLGIAIRPIGGDFSSNIDYQSTLFDVIATPSDSLAITNAPSSVQTGDPLNVTVSYSAASSADLIVAVLAPGSGTWLASEKVTINQGTGDANFTINQSPDWAVADGYTLRALLRDVNGDWTTNRFVVDQNLNVTSATSFVSFQNQGSFNYMSIQDPNKMSVVGTVGNNEKFEIIDAGGGLVALKGSNGLYVSSENGTKELTCTRTSIGGWEKFEMVDYGNGIYALKGNNNQYLRNNMLCTSPGVSTWQQWLVTAESSPARTATYKQAIATEQLSLFPNPLIGGNLTIKIPADEGKSFDLAIFDPTGRQINAYSGLKNDLILDKSDFKQSGIYLLQFQSGQQLEMMKLIVK</sequence>
<proteinExistence type="predicted"/>
<dbReference type="Gene3D" id="2.80.10.50">
    <property type="match status" value="1"/>
</dbReference>
<evidence type="ECO:0000259" key="4">
    <source>
        <dbReference type="Pfam" id="PF18962"/>
    </source>
</evidence>
<evidence type="ECO:0000259" key="3">
    <source>
        <dbReference type="Pfam" id="PF13229"/>
    </source>
</evidence>
<feature type="domain" description="Secretion system C-terminal sorting" evidence="4">
    <location>
        <begin position="963"/>
        <end position="1037"/>
    </location>
</feature>
<dbReference type="Proteomes" id="UP000256779">
    <property type="component" value="Unassembled WGS sequence"/>
</dbReference>
<dbReference type="OrthoDB" id="279982at2"/>
<name>A0A3D9KZF5_MARFU</name>
<feature type="domain" description="DUF1565" evidence="2">
    <location>
        <begin position="28"/>
        <end position="67"/>
    </location>
</feature>
<dbReference type="InterPro" id="IPR026444">
    <property type="entry name" value="Secre_tail"/>
</dbReference>
<dbReference type="AlphaFoldDB" id="A0A3D9KZF5"/>
<organism evidence="5 6">
    <name type="scientific">Marinoscillum furvescens DSM 4134</name>
    <dbReference type="NCBI Taxonomy" id="1122208"/>
    <lineage>
        <taxon>Bacteria</taxon>
        <taxon>Pseudomonadati</taxon>
        <taxon>Bacteroidota</taxon>
        <taxon>Cytophagia</taxon>
        <taxon>Cytophagales</taxon>
        <taxon>Reichenbachiellaceae</taxon>
        <taxon>Marinoscillum</taxon>
    </lineage>
</organism>
<feature type="domain" description="Right handed beta helix" evidence="3">
    <location>
        <begin position="293"/>
        <end position="481"/>
    </location>
</feature>
<dbReference type="EMBL" id="QREG01000016">
    <property type="protein sequence ID" value="RED95947.1"/>
    <property type="molecule type" value="Genomic_DNA"/>
</dbReference>
<dbReference type="PANTHER" id="PTHR36453">
    <property type="entry name" value="SECRETED PROTEIN-RELATED"/>
    <property type="match status" value="1"/>
</dbReference>
<dbReference type="InterPro" id="IPR011050">
    <property type="entry name" value="Pectin_lyase_fold/virulence"/>
</dbReference>
<dbReference type="Pfam" id="PF18962">
    <property type="entry name" value="Por_Secre_tail"/>
    <property type="match status" value="1"/>
</dbReference>
<dbReference type="SMART" id="SM00710">
    <property type="entry name" value="PbH1"/>
    <property type="match status" value="5"/>
</dbReference>
<gene>
    <name evidence="5" type="ORF">C7460_1165</name>
</gene>
<dbReference type="SUPFAM" id="SSF50405">
    <property type="entry name" value="Actin-crosslinking proteins"/>
    <property type="match status" value="1"/>
</dbReference>
<dbReference type="Gene3D" id="2.160.20.10">
    <property type="entry name" value="Single-stranded right-handed beta-helix, Pectin lyase-like"/>
    <property type="match status" value="2"/>
</dbReference>
<dbReference type="InterPro" id="IPR011459">
    <property type="entry name" value="DUF1565"/>
</dbReference>
<evidence type="ECO:0000256" key="1">
    <source>
        <dbReference type="SAM" id="SignalP"/>
    </source>
</evidence>
<dbReference type="RefSeq" id="WP_115869118.1">
    <property type="nucleotide sequence ID" value="NZ_QREG01000016.1"/>
</dbReference>